<comment type="caution">
    <text evidence="1">The sequence shown here is derived from an EMBL/GenBank/DDBJ whole genome shotgun (WGS) entry which is preliminary data.</text>
</comment>
<evidence type="ECO:0000313" key="2">
    <source>
        <dbReference type="Proteomes" id="UP000823775"/>
    </source>
</evidence>
<evidence type="ECO:0000313" key="1">
    <source>
        <dbReference type="EMBL" id="MCE3051496.1"/>
    </source>
</evidence>
<dbReference type="EMBL" id="JACEIK010008649">
    <property type="protein sequence ID" value="MCE3051496.1"/>
    <property type="molecule type" value="Genomic_DNA"/>
</dbReference>
<reference evidence="1 2" key="1">
    <citation type="journal article" date="2021" name="BMC Genomics">
        <title>Datura genome reveals duplications of psychoactive alkaloid biosynthetic genes and high mutation rate following tissue culture.</title>
        <authorList>
            <person name="Rajewski A."/>
            <person name="Carter-House D."/>
            <person name="Stajich J."/>
            <person name="Litt A."/>
        </authorList>
    </citation>
    <scope>NUCLEOTIDE SEQUENCE [LARGE SCALE GENOMIC DNA]</scope>
    <source>
        <strain evidence="1">AR-01</strain>
    </source>
</reference>
<proteinExistence type="predicted"/>
<gene>
    <name evidence="1" type="ORF">HAX54_049979</name>
</gene>
<keyword evidence="2" id="KW-1185">Reference proteome</keyword>
<protein>
    <submittedName>
        <fullName evidence="1">Uncharacterized protein</fullName>
    </submittedName>
</protein>
<sequence length="107" mass="11717">GLDIACFASDIGVRIVPMVSSYQPRVAPLDKLPGFLGIVCRMELPQAWLCDECVENRKGSKGPEVLTLRSLMTMGIVCDPRARCNKDKGARGLERSGVVYCQSNMLN</sequence>
<name>A0ABS8WNA0_DATST</name>
<feature type="non-terminal residue" evidence="1">
    <location>
        <position position="1"/>
    </location>
</feature>
<organism evidence="1 2">
    <name type="scientific">Datura stramonium</name>
    <name type="common">Jimsonweed</name>
    <name type="synonym">Common thornapple</name>
    <dbReference type="NCBI Taxonomy" id="4076"/>
    <lineage>
        <taxon>Eukaryota</taxon>
        <taxon>Viridiplantae</taxon>
        <taxon>Streptophyta</taxon>
        <taxon>Embryophyta</taxon>
        <taxon>Tracheophyta</taxon>
        <taxon>Spermatophyta</taxon>
        <taxon>Magnoliopsida</taxon>
        <taxon>eudicotyledons</taxon>
        <taxon>Gunneridae</taxon>
        <taxon>Pentapetalae</taxon>
        <taxon>asterids</taxon>
        <taxon>lamiids</taxon>
        <taxon>Solanales</taxon>
        <taxon>Solanaceae</taxon>
        <taxon>Solanoideae</taxon>
        <taxon>Datureae</taxon>
        <taxon>Datura</taxon>
    </lineage>
</organism>
<accession>A0ABS8WNA0</accession>
<dbReference type="Proteomes" id="UP000823775">
    <property type="component" value="Unassembled WGS sequence"/>
</dbReference>